<gene>
    <name evidence="1" type="ORF">B0H17DRAFT_1199504</name>
</gene>
<protein>
    <recommendedName>
        <fullName evidence="3">F-box domain-containing protein</fullName>
    </recommendedName>
</protein>
<reference evidence="1" key="1">
    <citation type="submission" date="2023-03" db="EMBL/GenBank/DDBJ databases">
        <title>Massive genome expansion in bonnet fungi (Mycena s.s.) driven by repeated elements and novel gene families across ecological guilds.</title>
        <authorList>
            <consortium name="Lawrence Berkeley National Laboratory"/>
            <person name="Harder C.B."/>
            <person name="Miyauchi S."/>
            <person name="Viragh M."/>
            <person name="Kuo A."/>
            <person name="Thoen E."/>
            <person name="Andreopoulos B."/>
            <person name="Lu D."/>
            <person name="Skrede I."/>
            <person name="Drula E."/>
            <person name="Henrissat B."/>
            <person name="Morin E."/>
            <person name="Kohler A."/>
            <person name="Barry K."/>
            <person name="LaButti K."/>
            <person name="Morin E."/>
            <person name="Salamov A."/>
            <person name="Lipzen A."/>
            <person name="Mereny Z."/>
            <person name="Hegedus B."/>
            <person name="Baldrian P."/>
            <person name="Stursova M."/>
            <person name="Weitz H."/>
            <person name="Taylor A."/>
            <person name="Grigoriev I.V."/>
            <person name="Nagy L.G."/>
            <person name="Martin F."/>
            <person name="Kauserud H."/>
        </authorList>
    </citation>
    <scope>NUCLEOTIDE SEQUENCE</scope>
    <source>
        <strain evidence="1">CBHHK067</strain>
    </source>
</reference>
<accession>A0AAD7DKD0</accession>
<evidence type="ECO:0000313" key="2">
    <source>
        <dbReference type="Proteomes" id="UP001221757"/>
    </source>
</evidence>
<keyword evidence="2" id="KW-1185">Reference proteome</keyword>
<name>A0AAD7DKD0_MYCRO</name>
<sequence>MSTTALRERLAELDAEIVEKKTVLKDLERDRTAVHRQLHATSTFPVLTLPVEITAEIFSLSLPSIEEIREHLSTSAWLESQAPTVFLGVCRAWKDIALETSALWATLPLRFDFISDNVASEPGAVEKIIDMWFRRAVLRPLSIVFFASEISPDSPFTPSRLRDVIHCYAHRLQHIELYICQCDIPQLGLDSVAFPLLRRAVLDDPFDPEPDPSNPVVIYNNAPQLHDLILRNGTEFSFYAPPLLQLTKFEGEIDNLNLFVLAPNLLEADCVLHLRDLPTSPIFHPRLQSLTLCTPHYSDDEPIDVFPHLKLPALQYLHISDIGSSPESLFLFLDRSSPPLSTLSATVTGSFSQWDTCFARVAATLENLEVFSTNTTFQNQVLNLGSPNSDYNPLPRLRTFHLVTSIGADYKILVDFLRIRSTTPALAKIRSFRVTCRPGAYLRDSFSNELGTVTEPVEAIGHLARLASEGIDIYIETTEKTFIKHVQYIPGDPAYEFASRA</sequence>
<comment type="caution">
    <text evidence="1">The sequence shown here is derived from an EMBL/GenBank/DDBJ whole genome shotgun (WGS) entry which is preliminary data.</text>
</comment>
<organism evidence="1 2">
    <name type="scientific">Mycena rosella</name>
    <name type="common">Pink bonnet</name>
    <name type="synonym">Agaricus rosellus</name>
    <dbReference type="NCBI Taxonomy" id="1033263"/>
    <lineage>
        <taxon>Eukaryota</taxon>
        <taxon>Fungi</taxon>
        <taxon>Dikarya</taxon>
        <taxon>Basidiomycota</taxon>
        <taxon>Agaricomycotina</taxon>
        <taxon>Agaricomycetes</taxon>
        <taxon>Agaricomycetidae</taxon>
        <taxon>Agaricales</taxon>
        <taxon>Marasmiineae</taxon>
        <taxon>Mycenaceae</taxon>
        <taxon>Mycena</taxon>
    </lineage>
</organism>
<dbReference type="EMBL" id="JARKIE010000044">
    <property type="protein sequence ID" value="KAJ7693810.1"/>
    <property type="molecule type" value="Genomic_DNA"/>
</dbReference>
<evidence type="ECO:0008006" key="3">
    <source>
        <dbReference type="Google" id="ProtNLM"/>
    </source>
</evidence>
<dbReference type="AlphaFoldDB" id="A0AAD7DKD0"/>
<dbReference type="Proteomes" id="UP001221757">
    <property type="component" value="Unassembled WGS sequence"/>
</dbReference>
<proteinExistence type="predicted"/>
<evidence type="ECO:0000313" key="1">
    <source>
        <dbReference type="EMBL" id="KAJ7693810.1"/>
    </source>
</evidence>